<dbReference type="EMBL" id="JAQQWN010000003">
    <property type="protein sequence ID" value="KAK8091908.1"/>
    <property type="molecule type" value="Genomic_DNA"/>
</dbReference>
<comment type="caution">
    <text evidence="2">The sequence shown here is derived from an EMBL/GenBank/DDBJ whole genome shotgun (WGS) entry which is preliminary data.</text>
</comment>
<dbReference type="Proteomes" id="UP001433268">
    <property type="component" value="Unassembled WGS sequence"/>
</dbReference>
<keyword evidence="3" id="KW-1185">Reference proteome</keyword>
<reference evidence="2 3" key="1">
    <citation type="submission" date="2023-01" db="EMBL/GenBank/DDBJ databases">
        <title>Analysis of 21 Apiospora genomes using comparative genomics revels a genus with tremendous synthesis potential of carbohydrate active enzymes and secondary metabolites.</title>
        <authorList>
            <person name="Sorensen T."/>
        </authorList>
    </citation>
    <scope>NUCLEOTIDE SEQUENCE [LARGE SCALE GENOMIC DNA]</scope>
    <source>
        <strain evidence="2 3">CBS 114990</strain>
    </source>
</reference>
<evidence type="ECO:0000313" key="3">
    <source>
        <dbReference type="Proteomes" id="UP001433268"/>
    </source>
</evidence>
<organism evidence="2 3">
    <name type="scientific">Apiospora hydei</name>
    <dbReference type="NCBI Taxonomy" id="1337664"/>
    <lineage>
        <taxon>Eukaryota</taxon>
        <taxon>Fungi</taxon>
        <taxon>Dikarya</taxon>
        <taxon>Ascomycota</taxon>
        <taxon>Pezizomycotina</taxon>
        <taxon>Sordariomycetes</taxon>
        <taxon>Xylariomycetidae</taxon>
        <taxon>Amphisphaeriales</taxon>
        <taxon>Apiosporaceae</taxon>
        <taxon>Apiospora</taxon>
    </lineage>
</organism>
<feature type="compositionally biased region" description="Low complexity" evidence="1">
    <location>
        <begin position="46"/>
        <end position="59"/>
    </location>
</feature>
<evidence type="ECO:0000313" key="2">
    <source>
        <dbReference type="EMBL" id="KAK8091908.1"/>
    </source>
</evidence>
<dbReference type="RefSeq" id="XP_066673880.1">
    <property type="nucleotide sequence ID" value="XM_066806584.1"/>
</dbReference>
<sequence length="78" mass="8363">MRRPNIRPRIQQQPNNLAAPELHSQLRGGLDHWTYGRSDSAKSQGAPSTSSAAAVAASPRSTVTARVRVSVARFVVLG</sequence>
<gene>
    <name evidence="2" type="ORF">PG997_002269</name>
</gene>
<protein>
    <submittedName>
        <fullName evidence="2">Uncharacterized protein</fullName>
    </submittedName>
</protein>
<accession>A0ABR1X956</accession>
<evidence type="ECO:0000256" key="1">
    <source>
        <dbReference type="SAM" id="MobiDB-lite"/>
    </source>
</evidence>
<proteinExistence type="predicted"/>
<name>A0ABR1X956_9PEZI</name>
<feature type="region of interest" description="Disordered" evidence="1">
    <location>
        <begin position="30"/>
        <end position="59"/>
    </location>
</feature>
<dbReference type="GeneID" id="92039644"/>